<sequence>MEMNANLWMSTYKSNEQLWLIDSLNWEKVSNSVYSETSLLSYFFNLFFSSNHLITDYIVNITHLDLLHILSSSVEFEKIKLFYFFFMDLDLLLNQISPFLLNLLSFDYQNISTINLLLNPELYLVLYDYYTNYFFSNTIFTKPAIVYDSYINNLSFLSTNGALNFYFYFFFIWFLLYLLIASTLLKWHTYYNFAALRVYFYTYSFSKDTRIQFETVLSFVVMLIFYWLMTVMTFDDDQEEFIEYIHTSFFYIFTIIVMYLVYKYSIHYFAFLDATATNRRTVSFVAKQFSTDFLNTFSLLLRFYILLFRINIYDTLEDFFDSYYILVGDFDDDEYINELFFSIHSTLFFTLDNNDDRSFLLEDENDFYYDFYYIYFLIWGKMFYFLIFTCEEGGRLGLALYICYLIIFEVHTVNSSYKEDNYLNLKKN</sequence>
<feature type="transmembrane region" description="Helical" evidence="1">
    <location>
        <begin position="396"/>
        <end position="417"/>
    </location>
</feature>
<evidence type="ECO:0000256" key="1">
    <source>
        <dbReference type="SAM" id="Phobius"/>
    </source>
</evidence>
<keyword evidence="2" id="KW-0496">Mitochondrion</keyword>
<feature type="transmembrane region" description="Helical" evidence="1">
    <location>
        <begin position="249"/>
        <end position="272"/>
    </location>
</feature>
<feature type="transmembrane region" description="Helical" evidence="1">
    <location>
        <begin position="211"/>
        <end position="229"/>
    </location>
</feature>
<keyword evidence="1" id="KW-1133">Transmembrane helix</keyword>
<dbReference type="EMBL" id="MT471315">
    <property type="protein sequence ID" value="QPL15920.1"/>
    <property type="molecule type" value="Genomic_DNA"/>
</dbReference>
<keyword evidence="1" id="KW-0472">Membrane</keyword>
<protein>
    <submittedName>
        <fullName evidence="2">Uncharacterized protein</fullName>
    </submittedName>
</protein>
<reference evidence="2" key="1">
    <citation type="submission" date="2020-05" db="EMBL/GenBank/DDBJ databases">
        <title>Characterization and comparative analysis of mitochondrial genomes of the highly differentiated ciliated protists shed light on the diversity and evolution of the linear molecular architecture.</title>
        <authorList>
            <person name="Zhang T."/>
            <person name="Li C."/>
            <person name="Zhang X."/>
            <person name="Wang C."/>
            <person name="Roger A.J."/>
            <person name="Song W."/>
            <person name="Gao F."/>
        </authorList>
    </citation>
    <scope>NUCLEOTIDE SEQUENCE</scope>
</reference>
<feature type="transmembrane region" description="Helical" evidence="1">
    <location>
        <begin position="165"/>
        <end position="190"/>
    </location>
</feature>
<name>A0A7T0Q541_9SPIT</name>
<feature type="transmembrane region" description="Helical" evidence="1">
    <location>
        <begin position="293"/>
        <end position="312"/>
    </location>
</feature>
<evidence type="ECO:0000313" key="2">
    <source>
        <dbReference type="EMBL" id="QPL15920.1"/>
    </source>
</evidence>
<proteinExistence type="predicted"/>
<organism evidence="2">
    <name type="scientific">Strombidium sp</name>
    <dbReference type="NCBI Taxonomy" id="181122"/>
    <lineage>
        <taxon>Eukaryota</taxon>
        <taxon>Sar</taxon>
        <taxon>Alveolata</taxon>
        <taxon>Ciliophora</taxon>
        <taxon>Intramacronucleata</taxon>
        <taxon>Spirotrichea</taxon>
        <taxon>Oligotrichia</taxon>
        <taxon>Strombidiidae</taxon>
        <taxon>Strombidium</taxon>
    </lineage>
</organism>
<dbReference type="AlphaFoldDB" id="A0A7T0Q541"/>
<accession>A0A7T0Q541</accession>
<feature type="transmembrane region" description="Helical" evidence="1">
    <location>
        <begin position="371"/>
        <end position="389"/>
    </location>
</feature>
<gene>
    <name evidence="2" type="primary">orf583</name>
</gene>
<geneLocation type="mitochondrion" evidence="2"/>
<keyword evidence="1" id="KW-0812">Transmembrane</keyword>